<dbReference type="Pfam" id="PF20131">
    <property type="entry name" value="MC3"/>
    <property type="match status" value="1"/>
</dbReference>
<protein>
    <submittedName>
        <fullName evidence="1">Uncharacterized protein</fullName>
    </submittedName>
</protein>
<sequence length="161" mass="17478">MFVAYDLFAETNPAFGAYGLLAFCRKHIAASGRKPNFSLSYIALPIALSDDLNTSFEETTSRTGLLSWLYRYPDVRVDLGVRLDASRDIVSEAMRFGLSTRALVFDPNGNLGPGARRLVQVPAKDLPLNAKRALNRASRLGTWMGNAGSAGTIFSAFGVTL</sequence>
<dbReference type="Proteomes" id="UP000316313">
    <property type="component" value="Chromosome"/>
</dbReference>
<proteinExistence type="predicted"/>
<dbReference type="InterPro" id="IPR045390">
    <property type="entry name" value="ABC-3C_MC3"/>
</dbReference>
<organism evidence="1 2">
    <name type="scientific">Swingsia samuiensis</name>
    <dbReference type="NCBI Taxonomy" id="1293412"/>
    <lineage>
        <taxon>Bacteria</taxon>
        <taxon>Pseudomonadati</taxon>
        <taxon>Pseudomonadota</taxon>
        <taxon>Alphaproteobacteria</taxon>
        <taxon>Acetobacterales</taxon>
        <taxon>Acetobacteraceae</taxon>
        <taxon>Swingsia</taxon>
    </lineage>
</organism>
<reference evidence="1 2" key="1">
    <citation type="submission" date="2019-03" db="EMBL/GenBank/DDBJ databases">
        <title>The complete genome sequence of Swingsia samuiensis NBRC107927(T).</title>
        <authorList>
            <person name="Chua K.-O."/>
            <person name="Chan K.-G."/>
            <person name="See-Too W.-S."/>
        </authorList>
    </citation>
    <scope>NUCLEOTIDE SEQUENCE [LARGE SCALE GENOMIC DNA]</scope>
    <source>
        <strain evidence="1 2">AH83</strain>
    </source>
</reference>
<dbReference type="EMBL" id="CP038141">
    <property type="protein sequence ID" value="QDH17376.1"/>
    <property type="molecule type" value="Genomic_DNA"/>
</dbReference>
<dbReference type="OrthoDB" id="6883568at2"/>
<gene>
    <name evidence="1" type="ORF">E3D00_07230</name>
</gene>
<name>A0A4Y6ULP1_9PROT</name>
<evidence type="ECO:0000313" key="1">
    <source>
        <dbReference type="EMBL" id="QDH17376.1"/>
    </source>
</evidence>
<keyword evidence="2" id="KW-1185">Reference proteome</keyword>
<accession>A0A4Y6ULP1</accession>
<dbReference type="RefSeq" id="WP_141461268.1">
    <property type="nucleotide sequence ID" value="NZ_CP038141.1"/>
</dbReference>
<dbReference type="KEGG" id="ssam:E3D00_07230"/>
<evidence type="ECO:0000313" key="2">
    <source>
        <dbReference type="Proteomes" id="UP000316313"/>
    </source>
</evidence>
<dbReference type="AlphaFoldDB" id="A0A4Y6ULP1"/>